<dbReference type="Pfam" id="PF01966">
    <property type="entry name" value="HD"/>
    <property type="match status" value="1"/>
</dbReference>
<dbReference type="PANTHER" id="PTHR33594">
    <property type="entry name" value="SUPERFAMILY HYDROLASE, PUTATIVE (AFU_ORTHOLOGUE AFUA_1G03035)-RELATED"/>
    <property type="match status" value="1"/>
</dbReference>
<feature type="domain" description="HD" evidence="1">
    <location>
        <begin position="32"/>
        <end position="136"/>
    </location>
</feature>
<evidence type="ECO:0000313" key="3">
    <source>
        <dbReference type="Proteomes" id="UP001597322"/>
    </source>
</evidence>
<dbReference type="SMART" id="SM00471">
    <property type="entry name" value="HDc"/>
    <property type="match status" value="1"/>
</dbReference>
<dbReference type="EMBL" id="JBHUEQ010000022">
    <property type="protein sequence ID" value="MFD1746205.1"/>
    <property type="molecule type" value="Genomic_DNA"/>
</dbReference>
<dbReference type="SUPFAM" id="SSF109604">
    <property type="entry name" value="HD-domain/PDEase-like"/>
    <property type="match status" value="1"/>
</dbReference>
<dbReference type="Proteomes" id="UP001597322">
    <property type="component" value="Unassembled WGS sequence"/>
</dbReference>
<dbReference type="CDD" id="cd00077">
    <property type="entry name" value="HDc"/>
    <property type="match status" value="1"/>
</dbReference>
<reference evidence="3" key="1">
    <citation type="journal article" date="2019" name="Int. J. Syst. Evol. Microbiol.">
        <title>The Global Catalogue of Microorganisms (GCM) 10K type strain sequencing project: providing services to taxonomists for standard genome sequencing and annotation.</title>
        <authorList>
            <consortium name="The Broad Institute Genomics Platform"/>
            <consortium name="The Broad Institute Genome Sequencing Center for Infectious Disease"/>
            <person name="Wu L."/>
            <person name="Ma J."/>
        </authorList>
    </citation>
    <scope>NUCLEOTIDE SEQUENCE [LARGE SCALE GENOMIC DNA]</scope>
    <source>
        <strain evidence="3">CG52</strain>
    </source>
</reference>
<organism evidence="2 3">
    <name type="scientific">Rhizobium helianthi</name>
    <dbReference type="NCBI Taxonomy" id="1132695"/>
    <lineage>
        <taxon>Bacteria</taxon>
        <taxon>Pseudomonadati</taxon>
        <taxon>Pseudomonadota</taxon>
        <taxon>Alphaproteobacteria</taxon>
        <taxon>Hyphomicrobiales</taxon>
        <taxon>Rhizobiaceae</taxon>
        <taxon>Rhizobium/Agrobacterium group</taxon>
        <taxon>Rhizobium</taxon>
    </lineage>
</organism>
<name>A0ABW4M6W5_9HYPH</name>
<dbReference type="RefSeq" id="WP_377401372.1">
    <property type="nucleotide sequence ID" value="NZ_JBHUEQ010000022.1"/>
</dbReference>
<keyword evidence="3" id="KW-1185">Reference proteome</keyword>
<accession>A0ABW4M6W5</accession>
<dbReference type="InterPro" id="IPR006674">
    <property type="entry name" value="HD_domain"/>
</dbReference>
<dbReference type="Gene3D" id="1.10.3210.50">
    <property type="match status" value="1"/>
</dbReference>
<dbReference type="PANTHER" id="PTHR33594:SF1">
    <property type="entry name" value="HD_PDEASE DOMAIN-CONTAINING PROTEIN"/>
    <property type="match status" value="1"/>
</dbReference>
<dbReference type="InterPro" id="IPR003607">
    <property type="entry name" value="HD/PDEase_dom"/>
</dbReference>
<gene>
    <name evidence="2" type="ORF">ACFSE1_12095</name>
</gene>
<protein>
    <submittedName>
        <fullName evidence="2">HD domain-containing protein</fullName>
    </submittedName>
</protein>
<evidence type="ECO:0000259" key="1">
    <source>
        <dbReference type="PROSITE" id="PS51831"/>
    </source>
</evidence>
<sequence>MNRAEIKAFAPHENLAAELLPHAFSGNDGAHDLAHIARVFRNAMRLQAKEGGEAEIVAAAALLHDCVNVEKNSPLRQEASRMAARKAAALLASLDWSEENIRCVAHAIEAHSFSAGIEPRTIEAKILQDADRLDAIGMIGAARCFYVAGRMSSQIYDPLDPTAATRSLNDKAFALDHFPAKLFKLADGFQTQAGRQLARERQDRLKLVYDLLLDEIRDQ</sequence>
<dbReference type="PROSITE" id="PS51831">
    <property type="entry name" value="HD"/>
    <property type="match status" value="1"/>
</dbReference>
<proteinExistence type="predicted"/>
<comment type="caution">
    <text evidence="2">The sequence shown here is derived from an EMBL/GenBank/DDBJ whole genome shotgun (WGS) entry which is preliminary data.</text>
</comment>
<evidence type="ECO:0000313" key="2">
    <source>
        <dbReference type="EMBL" id="MFD1746205.1"/>
    </source>
</evidence>